<keyword evidence="8 17" id="KW-0863">Zinc-finger</keyword>
<evidence type="ECO:0000256" key="1">
    <source>
        <dbReference type="ARBA" id="ARBA00004508"/>
    </source>
</evidence>
<comment type="similarity">
    <text evidence="2">Belongs to the polyprenol kinase family.</text>
</comment>
<dbReference type="EMBL" id="PGGS01000693">
    <property type="protein sequence ID" value="PNH02245.1"/>
    <property type="molecule type" value="Genomic_DNA"/>
</dbReference>
<name>A0A2J7ZPP9_9CHLO</name>
<keyword evidence="9" id="KW-0418">Kinase</keyword>
<keyword evidence="21" id="KW-1185">Reference proteome</keyword>
<keyword evidence="11" id="KW-0809">Transit peptide</keyword>
<keyword evidence="10" id="KW-0862">Zinc</keyword>
<evidence type="ECO:0000256" key="5">
    <source>
        <dbReference type="ARBA" id="ARBA00022679"/>
    </source>
</evidence>
<evidence type="ECO:0000256" key="15">
    <source>
        <dbReference type="ARBA" id="ARBA00039024"/>
    </source>
</evidence>
<feature type="compositionally biased region" description="Low complexity" evidence="18">
    <location>
        <begin position="117"/>
        <end position="128"/>
    </location>
</feature>
<dbReference type="GO" id="GO:0016020">
    <property type="term" value="C:membrane"/>
    <property type="evidence" value="ECO:0007669"/>
    <property type="project" value="UniProtKB-SubCell"/>
</dbReference>
<dbReference type="GO" id="GO:0008270">
    <property type="term" value="F:zinc ion binding"/>
    <property type="evidence" value="ECO:0007669"/>
    <property type="project" value="UniProtKB-KW"/>
</dbReference>
<evidence type="ECO:0000256" key="18">
    <source>
        <dbReference type="SAM" id="MobiDB-lite"/>
    </source>
</evidence>
<keyword evidence="3" id="KW-0150">Chloroplast</keyword>
<keyword evidence="5" id="KW-0808">Transferase</keyword>
<evidence type="ECO:0000256" key="13">
    <source>
        <dbReference type="ARBA" id="ARBA00023136"/>
    </source>
</evidence>
<evidence type="ECO:0000256" key="4">
    <source>
        <dbReference type="ARBA" id="ARBA00022640"/>
    </source>
</evidence>
<evidence type="ECO:0000256" key="10">
    <source>
        <dbReference type="ARBA" id="ARBA00022833"/>
    </source>
</evidence>
<dbReference type="AlphaFoldDB" id="A0A2J7ZPP9"/>
<evidence type="ECO:0000256" key="6">
    <source>
        <dbReference type="ARBA" id="ARBA00022692"/>
    </source>
</evidence>
<keyword evidence="12" id="KW-1133">Transmembrane helix</keyword>
<keyword evidence="6" id="KW-0812">Transmembrane</keyword>
<evidence type="ECO:0000256" key="7">
    <source>
        <dbReference type="ARBA" id="ARBA00022723"/>
    </source>
</evidence>
<comment type="catalytic activity">
    <reaction evidence="16">
        <text>phytol + CTP = phytyl phosphate + CDP + H(+)</text>
        <dbReference type="Rhea" id="RHEA:38055"/>
        <dbReference type="ChEBI" id="CHEBI:15378"/>
        <dbReference type="ChEBI" id="CHEBI:17327"/>
        <dbReference type="ChEBI" id="CHEBI:37563"/>
        <dbReference type="ChEBI" id="CHEBI:58069"/>
        <dbReference type="ChEBI" id="CHEBI:75483"/>
        <dbReference type="EC" id="2.7.1.182"/>
    </reaction>
</comment>
<dbReference type="PANTHER" id="PTHR32523">
    <property type="entry name" value="PHYTOL KINASE 1, CHLOROPLASTIC"/>
    <property type="match status" value="1"/>
</dbReference>
<keyword evidence="7" id="KW-0479">Metal-binding</keyword>
<evidence type="ECO:0000256" key="14">
    <source>
        <dbReference type="ARBA" id="ARBA00024015"/>
    </source>
</evidence>
<evidence type="ECO:0000256" key="2">
    <source>
        <dbReference type="ARBA" id="ARBA00010794"/>
    </source>
</evidence>
<comment type="subcellular location">
    <subcellularLocation>
        <location evidence="1">Plastid</location>
        <location evidence="1">Chloroplast membrane</location>
        <topology evidence="1">Multi-pass membrane protein</topology>
    </subcellularLocation>
</comment>
<evidence type="ECO:0000256" key="3">
    <source>
        <dbReference type="ARBA" id="ARBA00022528"/>
    </source>
</evidence>
<keyword evidence="13" id="KW-0472">Membrane</keyword>
<evidence type="ECO:0000256" key="11">
    <source>
        <dbReference type="ARBA" id="ARBA00022946"/>
    </source>
</evidence>
<sequence>MLAAAAGLPGLERWQWAVGAADEAAAGTAGPTVMAAATADGWRRFVLEEVAAVPLLGNALRLRERGDAGISNMLASSCCSMAAACPEELLGTGHEGAAGAPCADLLPCNVQGRTDPARGGDLAAAAPAPSLPGPPVPSPCPARWRPELLRALAWRLGRRYGNGASEAREALVAQLGPWEVATPEMAKIEAVLFLPTEARALLRTCSYPACTNLAGDSEADLRLQSCGKCAAAAYCCRACQVVHWQVGHREACALLRPGTVEG</sequence>
<dbReference type="PROSITE" id="PS50865">
    <property type="entry name" value="ZF_MYND_2"/>
    <property type="match status" value="1"/>
</dbReference>
<dbReference type="EC" id="2.7.1.182" evidence="15"/>
<gene>
    <name evidence="20" type="ORF">TSOC_011796</name>
</gene>
<dbReference type="PANTHER" id="PTHR32523:SF8">
    <property type="entry name" value="DOLICHOL KINASE"/>
    <property type="match status" value="1"/>
</dbReference>
<evidence type="ECO:0000256" key="16">
    <source>
        <dbReference type="ARBA" id="ARBA00048889"/>
    </source>
</evidence>
<protein>
    <recommendedName>
        <fullName evidence="15">phytol kinase</fullName>
        <ecNumber evidence="15">2.7.1.182</ecNumber>
    </recommendedName>
</protein>
<evidence type="ECO:0000256" key="9">
    <source>
        <dbReference type="ARBA" id="ARBA00022777"/>
    </source>
</evidence>
<feature type="domain" description="MYND-type" evidence="19">
    <location>
        <begin position="210"/>
        <end position="252"/>
    </location>
</feature>
<evidence type="ECO:0000313" key="20">
    <source>
        <dbReference type="EMBL" id="PNH02245.1"/>
    </source>
</evidence>
<feature type="region of interest" description="Disordered" evidence="18">
    <location>
        <begin position="117"/>
        <end position="136"/>
    </location>
</feature>
<dbReference type="GO" id="GO:0010276">
    <property type="term" value="F:phytol kinase activity"/>
    <property type="evidence" value="ECO:0007669"/>
    <property type="project" value="UniProtKB-EC"/>
</dbReference>
<dbReference type="Gene3D" id="6.10.140.2220">
    <property type="match status" value="1"/>
</dbReference>
<evidence type="ECO:0000256" key="17">
    <source>
        <dbReference type="PROSITE-ProRule" id="PRU00134"/>
    </source>
</evidence>
<dbReference type="SUPFAM" id="SSF144232">
    <property type="entry name" value="HIT/MYND zinc finger-like"/>
    <property type="match status" value="1"/>
</dbReference>
<keyword evidence="4" id="KW-0934">Plastid</keyword>
<proteinExistence type="inferred from homology"/>
<comment type="pathway">
    <text evidence="14">Cofactor biosynthesis; tocopherol biosynthesis.</text>
</comment>
<evidence type="ECO:0000256" key="8">
    <source>
        <dbReference type="ARBA" id="ARBA00022771"/>
    </source>
</evidence>
<reference evidence="20 21" key="1">
    <citation type="journal article" date="2017" name="Mol. Biol. Evol.">
        <title>The 4-celled Tetrabaena socialis nuclear genome reveals the essential components for genetic control of cell number at the origin of multicellularity in the volvocine lineage.</title>
        <authorList>
            <person name="Featherston J."/>
            <person name="Arakaki Y."/>
            <person name="Hanschen E.R."/>
            <person name="Ferris P.J."/>
            <person name="Michod R.E."/>
            <person name="Olson B.J.S.C."/>
            <person name="Nozaki H."/>
            <person name="Durand P.M."/>
        </authorList>
    </citation>
    <scope>NUCLEOTIDE SEQUENCE [LARGE SCALE GENOMIC DNA]</scope>
    <source>
        <strain evidence="20 21">NIES-571</strain>
    </source>
</reference>
<evidence type="ECO:0000313" key="21">
    <source>
        <dbReference type="Proteomes" id="UP000236333"/>
    </source>
</evidence>
<organism evidence="20 21">
    <name type="scientific">Tetrabaena socialis</name>
    <dbReference type="NCBI Taxonomy" id="47790"/>
    <lineage>
        <taxon>Eukaryota</taxon>
        <taxon>Viridiplantae</taxon>
        <taxon>Chlorophyta</taxon>
        <taxon>core chlorophytes</taxon>
        <taxon>Chlorophyceae</taxon>
        <taxon>CS clade</taxon>
        <taxon>Chlamydomonadales</taxon>
        <taxon>Tetrabaenaceae</taxon>
        <taxon>Tetrabaena</taxon>
    </lineage>
</organism>
<dbReference type="GO" id="GO:0009507">
    <property type="term" value="C:chloroplast"/>
    <property type="evidence" value="ECO:0007669"/>
    <property type="project" value="UniProtKB-SubCell"/>
</dbReference>
<accession>A0A2J7ZPP9</accession>
<dbReference type="Pfam" id="PF01753">
    <property type="entry name" value="zf-MYND"/>
    <property type="match status" value="1"/>
</dbReference>
<dbReference type="InterPro" id="IPR039606">
    <property type="entry name" value="Phytol/farnesol_kinase"/>
</dbReference>
<evidence type="ECO:0000259" key="19">
    <source>
        <dbReference type="PROSITE" id="PS50865"/>
    </source>
</evidence>
<dbReference type="Proteomes" id="UP000236333">
    <property type="component" value="Unassembled WGS sequence"/>
</dbReference>
<evidence type="ECO:0000256" key="12">
    <source>
        <dbReference type="ARBA" id="ARBA00022989"/>
    </source>
</evidence>
<dbReference type="InterPro" id="IPR002893">
    <property type="entry name" value="Znf_MYND"/>
</dbReference>
<comment type="caution">
    <text evidence="20">The sequence shown here is derived from an EMBL/GenBank/DDBJ whole genome shotgun (WGS) entry which is preliminary data.</text>
</comment>